<dbReference type="InterPro" id="IPR001584">
    <property type="entry name" value="Integrase_cat-core"/>
</dbReference>
<protein>
    <submittedName>
        <fullName evidence="2">Pol Polyprotein</fullName>
    </submittedName>
</protein>
<feature type="domain" description="Integrase catalytic" evidence="1">
    <location>
        <begin position="1"/>
        <end position="130"/>
    </location>
</feature>
<comment type="caution">
    <text evidence="2">The sequence shown here is derived from an EMBL/GenBank/DDBJ whole genome shotgun (WGS) entry which is preliminary data.</text>
</comment>
<dbReference type="PROSITE" id="PS50994">
    <property type="entry name" value="INTEGRASE"/>
    <property type="match status" value="1"/>
</dbReference>
<dbReference type="EMBL" id="NBNE01001628">
    <property type="protein sequence ID" value="OWZ13255.1"/>
    <property type="molecule type" value="Genomic_DNA"/>
</dbReference>
<organism evidence="2 3">
    <name type="scientific">Phytophthora megakarya</name>
    <dbReference type="NCBI Taxonomy" id="4795"/>
    <lineage>
        <taxon>Eukaryota</taxon>
        <taxon>Sar</taxon>
        <taxon>Stramenopiles</taxon>
        <taxon>Oomycota</taxon>
        <taxon>Peronosporomycetes</taxon>
        <taxon>Peronosporales</taxon>
        <taxon>Peronosporaceae</taxon>
        <taxon>Phytophthora</taxon>
    </lineage>
</organism>
<dbReference type="SUPFAM" id="SSF53098">
    <property type="entry name" value="Ribonuclease H-like"/>
    <property type="match status" value="1"/>
</dbReference>
<proteinExistence type="predicted"/>
<dbReference type="Proteomes" id="UP000198211">
    <property type="component" value="Unassembled WGS sequence"/>
</dbReference>
<accession>A0A225W6P4</accession>
<gene>
    <name evidence="2" type="ORF">PHMEG_00013451</name>
</gene>
<name>A0A225W6P4_9STRA</name>
<dbReference type="PANTHER" id="PTHR37984:SF5">
    <property type="entry name" value="PROTEIN NYNRIN-LIKE"/>
    <property type="match status" value="1"/>
</dbReference>
<dbReference type="Gene3D" id="3.30.420.10">
    <property type="entry name" value="Ribonuclease H-like superfamily/Ribonuclease H"/>
    <property type="match status" value="1"/>
</dbReference>
<evidence type="ECO:0000313" key="2">
    <source>
        <dbReference type="EMBL" id="OWZ13255.1"/>
    </source>
</evidence>
<dbReference type="OrthoDB" id="94652at2759"/>
<dbReference type="InterPro" id="IPR012337">
    <property type="entry name" value="RNaseH-like_sf"/>
</dbReference>
<dbReference type="PANTHER" id="PTHR37984">
    <property type="entry name" value="PROTEIN CBG26694"/>
    <property type="match status" value="1"/>
</dbReference>
<dbReference type="AlphaFoldDB" id="A0A225W6P4"/>
<sequence length="148" mass="16912">MIDTTTRLVEMQTVADASSNEAAYIFDRLWLCRYPHPDRVIYDQGTEFKKEFFELLESYGIAAVSTTTRNPQTNGIIERLHRVIGDKMRTQQIVTQDDWENFLHNATFALRASVHSMLGVSPVQATFGRDMIFGVEHSTDWKAHTLGS</sequence>
<dbReference type="GO" id="GO:0003676">
    <property type="term" value="F:nucleic acid binding"/>
    <property type="evidence" value="ECO:0007669"/>
    <property type="project" value="InterPro"/>
</dbReference>
<evidence type="ECO:0000313" key="3">
    <source>
        <dbReference type="Proteomes" id="UP000198211"/>
    </source>
</evidence>
<evidence type="ECO:0000259" key="1">
    <source>
        <dbReference type="PROSITE" id="PS50994"/>
    </source>
</evidence>
<dbReference type="InterPro" id="IPR050951">
    <property type="entry name" value="Retrovirus_Pol_polyprotein"/>
</dbReference>
<reference evidence="3" key="1">
    <citation type="submission" date="2017-03" db="EMBL/GenBank/DDBJ databases">
        <title>Phytopthora megakarya and P. palmivora, two closely related causual agents of cacao black pod achieved similar genome size and gene model numbers by different mechanisms.</title>
        <authorList>
            <person name="Ali S."/>
            <person name="Shao J."/>
            <person name="Larry D.J."/>
            <person name="Kronmiller B."/>
            <person name="Shen D."/>
            <person name="Strem M.D."/>
            <person name="Melnick R.L."/>
            <person name="Guiltinan M.J."/>
            <person name="Tyler B.M."/>
            <person name="Meinhardt L.W."/>
            <person name="Bailey B.A."/>
        </authorList>
    </citation>
    <scope>NUCLEOTIDE SEQUENCE [LARGE SCALE GENOMIC DNA]</scope>
    <source>
        <strain evidence="3">zdho120</strain>
    </source>
</reference>
<dbReference type="InterPro" id="IPR036397">
    <property type="entry name" value="RNaseH_sf"/>
</dbReference>
<keyword evidence="3" id="KW-1185">Reference proteome</keyword>
<dbReference type="GO" id="GO:0015074">
    <property type="term" value="P:DNA integration"/>
    <property type="evidence" value="ECO:0007669"/>
    <property type="project" value="InterPro"/>
</dbReference>